<keyword evidence="3 5" id="KW-0687">Ribonucleoprotein</keyword>
<evidence type="ECO:0000256" key="1">
    <source>
        <dbReference type="ARBA" id="ARBA00007337"/>
    </source>
</evidence>
<comment type="caution">
    <text evidence="8">The sequence shown here is derived from an EMBL/GenBank/DDBJ whole genome shotgun (WGS) entry which is preliminary data.</text>
</comment>
<keyword evidence="2 5" id="KW-0689">Ribosomal protein</keyword>
<accession>A0AA41SRM7</accession>
<dbReference type="GO" id="GO:0003723">
    <property type="term" value="F:RNA binding"/>
    <property type="evidence" value="ECO:0007669"/>
    <property type="project" value="UniProtKB-UniRule"/>
</dbReference>
<evidence type="ECO:0000256" key="6">
    <source>
        <dbReference type="SAM" id="MobiDB-lite"/>
    </source>
</evidence>
<dbReference type="Pfam" id="PF01248">
    <property type="entry name" value="Ribosomal_L7Ae"/>
    <property type="match status" value="1"/>
</dbReference>
<dbReference type="EMBL" id="JAATJV010139665">
    <property type="protein sequence ID" value="MBZ3869627.1"/>
    <property type="molecule type" value="Genomic_DNA"/>
</dbReference>
<feature type="domain" description="Ribosomal protein eL8/eL30/eS12/Gadd45" evidence="7">
    <location>
        <begin position="51"/>
        <end position="132"/>
    </location>
</feature>
<protein>
    <recommendedName>
        <fullName evidence="5">60S ribosomal protein L7a</fullName>
    </recommendedName>
</protein>
<sequence>MLNGKKAEGKKVAPAPAVVRKYRPETKQEKKPRLLARAQKKGAGKGVVPTKRPPVLGAGVSTVTTWVENKAQQVVIAHNVDPILLVIFLPALGRKTGVPYCVIKGKARLGRVVHRKTCPMVAFTQVNSEDKGALACWRKLSEPTNSNDRHDEICRHWGGNILGPKSVAHVAKQEKAKVKELATKLG</sequence>
<name>A0AA41SRM7_SCICA</name>
<proteinExistence type="inferred from homology"/>
<dbReference type="SUPFAM" id="SSF55315">
    <property type="entry name" value="L30e-like"/>
    <property type="match status" value="1"/>
</dbReference>
<organism evidence="8 9">
    <name type="scientific">Sciurus carolinensis</name>
    <name type="common">Eastern gray squirrel</name>
    <dbReference type="NCBI Taxonomy" id="30640"/>
    <lineage>
        <taxon>Eukaryota</taxon>
        <taxon>Metazoa</taxon>
        <taxon>Chordata</taxon>
        <taxon>Craniata</taxon>
        <taxon>Vertebrata</taxon>
        <taxon>Euteleostomi</taxon>
        <taxon>Mammalia</taxon>
        <taxon>Eutheria</taxon>
        <taxon>Euarchontoglires</taxon>
        <taxon>Glires</taxon>
        <taxon>Rodentia</taxon>
        <taxon>Sciuromorpha</taxon>
        <taxon>Sciuridae</taxon>
        <taxon>Sciurinae</taxon>
        <taxon>Sciurini</taxon>
        <taxon>Sciurus</taxon>
    </lineage>
</organism>
<dbReference type="InterPro" id="IPR018492">
    <property type="entry name" value="Ribosomal_eL8/Nhp2"/>
</dbReference>
<dbReference type="Proteomes" id="UP001166674">
    <property type="component" value="Unassembled WGS sequence"/>
</dbReference>
<dbReference type="Gene3D" id="3.30.1330.30">
    <property type="match status" value="1"/>
</dbReference>
<evidence type="ECO:0000259" key="7">
    <source>
        <dbReference type="Pfam" id="PF01248"/>
    </source>
</evidence>
<feature type="compositionally biased region" description="Basic and acidic residues" evidence="6">
    <location>
        <begin position="1"/>
        <end position="11"/>
    </location>
</feature>
<reference evidence="8" key="1">
    <citation type="submission" date="2020-03" db="EMBL/GenBank/DDBJ databases">
        <title>Studies in the Genomics of Life Span.</title>
        <authorList>
            <person name="Glass D."/>
        </authorList>
    </citation>
    <scope>NUCLEOTIDE SEQUENCE</scope>
    <source>
        <strain evidence="8">SUZIE</strain>
        <tissue evidence="8">Muscle</tissue>
    </source>
</reference>
<evidence type="ECO:0000256" key="2">
    <source>
        <dbReference type="ARBA" id="ARBA00022980"/>
    </source>
</evidence>
<dbReference type="InterPro" id="IPR001921">
    <property type="entry name" value="Ribosomal_eL8_euk"/>
</dbReference>
<comment type="subunit">
    <text evidence="4">Component of the large ribosomal subunit. Interacts with CRY1. Interacts with DICER1, AGO2, TARBP2, MOV10 and EIF6; they form a large RNA-induced silencing complex (RISC).</text>
</comment>
<evidence type="ECO:0000256" key="5">
    <source>
        <dbReference type="RuleBase" id="RU367042"/>
    </source>
</evidence>
<dbReference type="InterPro" id="IPR004038">
    <property type="entry name" value="Ribosomal_eL8/eL30/eS12/Gad45"/>
</dbReference>
<evidence type="ECO:0000313" key="8">
    <source>
        <dbReference type="EMBL" id="MBZ3869627.1"/>
    </source>
</evidence>
<evidence type="ECO:0000256" key="4">
    <source>
        <dbReference type="ARBA" id="ARBA00046616"/>
    </source>
</evidence>
<dbReference type="PRINTS" id="PR00881">
    <property type="entry name" value="L7ARS6FAMILY"/>
</dbReference>
<comment type="function">
    <text evidence="5">Component of the ribosome.</text>
</comment>
<dbReference type="InterPro" id="IPR050257">
    <property type="entry name" value="eL8/uL1-like"/>
</dbReference>
<evidence type="ECO:0000256" key="3">
    <source>
        <dbReference type="ARBA" id="ARBA00023274"/>
    </source>
</evidence>
<dbReference type="AlphaFoldDB" id="A0AA41SRM7"/>
<gene>
    <name evidence="8" type="ORF">SUZIE_103885</name>
</gene>
<feature type="compositionally biased region" description="Basic and acidic residues" evidence="6">
    <location>
        <begin position="22"/>
        <end position="32"/>
    </location>
</feature>
<dbReference type="PANTHER" id="PTHR23105">
    <property type="entry name" value="RIBOSOMAL PROTEIN L7AE FAMILY MEMBER"/>
    <property type="match status" value="1"/>
</dbReference>
<evidence type="ECO:0000313" key="9">
    <source>
        <dbReference type="Proteomes" id="UP001166674"/>
    </source>
</evidence>
<keyword evidence="9" id="KW-1185">Reference proteome</keyword>
<feature type="region of interest" description="Disordered" evidence="6">
    <location>
        <begin position="1"/>
        <end position="51"/>
    </location>
</feature>
<dbReference type="GO" id="GO:0022625">
    <property type="term" value="C:cytosolic large ribosomal subunit"/>
    <property type="evidence" value="ECO:0007669"/>
    <property type="project" value="UniProtKB-UniRule"/>
</dbReference>
<comment type="similarity">
    <text evidence="1 5">Belongs to the eukaryotic ribosomal protein eL8 family.</text>
</comment>
<dbReference type="PRINTS" id="PR00882">
    <property type="entry name" value="RIBOSOMALL7A"/>
</dbReference>
<dbReference type="InterPro" id="IPR029064">
    <property type="entry name" value="Ribosomal_eL30-like_sf"/>
</dbReference>